<protein>
    <recommendedName>
        <fullName evidence="3">Peptidase S9 prolyl oligopeptidase catalytic domain-containing protein</fullName>
    </recommendedName>
</protein>
<gene>
    <name evidence="1" type="ORF">PHYSODRAFT_340085</name>
</gene>
<dbReference type="OMA" id="WTFATIL"/>
<dbReference type="STRING" id="1094619.G5A8Q1"/>
<dbReference type="RefSeq" id="XP_009536449.1">
    <property type="nucleotide sequence ID" value="XM_009538154.1"/>
</dbReference>
<dbReference type="EMBL" id="JH159161">
    <property type="protein sequence ID" value="EGZ08277.1"/>
    <property type="molecule type" value="Genomic_DNA"/>
</dbReference>
<evidence type="ECO:0008006" key="3">
    <source>
        <dbReference type="Google" id="ProtNLM"/>
    </source>
</evidence>
<dbReference type="Proteomes" id="UP000002640">
    <property type="component" value="Unassembled WGS sequence"/>
</dbReference>
<accession>G5A8Q1</accession>
<keyword evidence="2" id="KW-1185">Reference proteome</keyword>
<dbReference type="InParanoid" id="G5A8Q1"/>
<sequence length="152" mass="17263">MPFYRFFTIGIFCTLAQNEFEHHRRWTFATILSDASVLLLSGKLDVQTPHKYAEYLLEALDTDKKELVSFDYAEHEAIYSTLLGDGTNPTFTCGLELLKSYITNDGDLQRLNKTGASEMPALNLTVPTYQLHNLLHTDEAYDGEYKPELSSS</sequence>
<reference evidence="1 2" key="1">
    <citation type="journal article" date="2006" name="Science">
        <title>Phytophthora genome sequences uncover evolutionary origins and mechanisms of pathogenesis.</title>
        <authorList>
            <person name="Tyler B.M."/>
            <person name="Tripathy S."/>
            <person name="Zhang X."/>
            <person name="Dehal P."/>
            <person name="Jiang R.H."/>
            <person name="Aerts A."/>
            <person name="Arredondo F.D."/>
            <person name="Baxter L."/>
            <person name="Bensasson D."/>
            <person name="Beynon J.L."/>
            <person name="Chapman J."/>
            <person name="Damasceno C.M."/>
            <person name="Dorrance A.E."/>
            <person name="Dou D."/>
            <person name="Dickerman A.W."/>
            <person name="Dubchak I.L."/>
            <person name="Garbelotto M."/>
            <person name="Gijzen M."/>
            <person name="Gordon S.G."/>
            <person name="Govers F."/>
            <person name="Grunwald N.J."/>
            <person name="Huang W."/>
            <person name="Ivors K.L."/>
            <person name="Jones R.W."/>
            <person name="Kamoun S."/>
            <person name="Krampis K."/>
            <person name="Lamour K.H."/>
            <person name="Lee M.K."/>
            <person name="McDonald W.H."/>
            <person name="Medina M."/>
            <person name="Meijer H.J."/>
            <person name="Nordberg E.K."/>
            <person name="Maclean D.J."/>
            <person name="Ospina-Giraldo M.D."/>
            <person name="Morris P.F."/>
            <person name="Phuntumart V."/>
            <person name="Putnam N.H."/>
            <person name="Rash S."/>
            <person name="Rose J.K."/>
            <person name="Sakihama Y."/>
            <person name="Salamov A.A."/>
            <person name="Savidor A."/>
            <person name="Scheuring C.F."/>
            <person name="Smith B.M."/>
            <person name="Sobral B.W."/>
            <person name="Terry A."/>
            <person name="Torto-Alalibo T.A."/>
            <person name="Win J."/>
            <person name="Xu Z."/>
            <person name="Zhang H."/>
            <person name="Grigoriev I.V."/>
            <person name="Rokhsar D.S."/>
            <person name="Boore J.L."/>
        </authorList>
    </citation>
    <scope>NUCLEOTIDE SEQUENCE [LARGE SCALE GENOMIC DNA]</scope>
    <source>
        <strain evidence="1 2">P6497</strain>
    </source>
</reference>
<evidence type="ECO:0000313" key="2">
    <source>
        <dbReference type="Proteomes" id="UP000002640"/>
    </source>
</evidence>
<proteinExistence type="predicted"/>
<dbReference type="KEGG" id="psoj:PHYSODRAFT_340085"/>
<evidence type="ECO:0000313" key="1">
    <source>
        <dbReference type="EMBL" id="EGZ08277.1"/>
    </source>
</evidence>
<name>G5A8Q1_PHYSP</name>
<dbReference type="GeneID" id="20647849"/>
<dbReference type="AlphaFoldDB" id="G5A8Q1"/>
<organism evidence="1 2">
    <name type="scientific">Phytophthora sojae (strain P6497)</name>
    <name type="common">Soybean stem and root rot agent</name>
    <name type="synonym">Phytophthora megasperma f. sp. glycines</name>
    <dbReference type="NCBI Taxonomy" id="1094619"/>
    <lineage>
        <taxon>Eukaryota</taxon>
        <taxon>Sar</taxon>
        <taxon>Stramenopiles</taxon>
        <taxon>Oomycota</taxon>
        <taxon>Peronosporomycetes</taxon>
        <taxon>Peronosporales</taxon>
        <taxon>Peronosporaceae</taxon>
        <taxon>Phytophthora</taxon>
    </lineage>
</organism>